<feature type="region of interest" description="Disordered" evidence="5">
    <location>
        <begin position="321"/>
        <end position="344"/>
    </location>
</feature>
<sequence>MERLPLPVNDTDQRKPTRDSFVFSMEIQPTELNSQIDCFFNPNWDASIDQNDPFGHALSSIVSSPTASITGGGDSLMMRELIGRLGSICNSGDISPVNNNSANTSCYSTPLNSPPKSNYLSSIMENKYRGGNFQIPGNHLTNHPSLAPLNADPGFVERAAKYSCFGNRNFGGLNPQYGLNVSEVPLRSVPKLESGKLSRVSSSQSMKVVGFQVGNQENKSSPLEKKLGRISRPPSPEYVEMGDSGEGSSVSEQNPAVQMGLKAQNEANSRKRKSTPKGKGKETLPPSPANDEKADENNAKACKKPDEDIKREYEKTMANAAQNENAKAAREGDQKEKNEALKLPEPPKDYIHVRARRGQATDSHSLAERVRREKISSRMKFLQDLVPGCNKVTGKAVVLDEIINYVQSLQRQVEFLSMKLSAVNPRMEVDMEALFSKDNFQSGESVPQSVYHLDSSAYSFYTRQTPPLTNSILSGTPTSISINRLNDSLHRNQSIQLPSIDLFNSSVPQEPTFWEDNLQSVVVQTGFVENQTQSIHGQMQAEL</sequence>
<dbReference type="GO" id="GO:0005634">
    <property type="term" value="C:nucleus"/>
    <property type="evidence" value="ECO:0007669"/>
    <property type="project" value="UniProtKB-SubCell"/>
</dbReference>
<dbReference type="Gene3D" id="4.10.280.10">
    <property type="entry name" value="Helix-loop-helix DNA-binding domain"/>
    <property type="match status" value="1"/>
</dbReference>
<keyword evidence="2" id="KW-0805">Transcription regulation</keyword>
<feature type="domain" description="BHLH" evidence="6">
    <location>
        <begin position="359"/>
        <end position="409"/>
    </location>
</feature>
<evidence type="ECO:0000256" key="3">
    <source>
        <dbReference type="ARBA" id="ARBA00023163"/>
    </source>
</evidence>
<dbReference type="PROSITE" id="PS50888">
    <property type="entry name" value="BHLH"/>
    <property type="match status" value="1"/>
</dbReference>
<feature type="compositionally biased region" description="Basic and acidic residues" evidence="5">
    <location>
        <begin position="327"/>
        <end position="344"/>
    </location>
</feature>
<dbReference type="InterPro" id="IPR011598">
    <property type="entry name" value="bHLH_dom"/>
</dbReference>
<evidence type="ECO:0000313" key="8">
    <source>
        <dbReference type="Proteomes" id="UP001279734"/>
    </source>
</evidence>
<comment type="caution">
    <text evidence="7">The sequence shown here is derived from an EMBL/GenBank/DDBJ whole genome shotgun (WGS) entry which is preliminary data.</text>
</comment>
<gene>
    <name evidence="7" type="ORF">Nepgr_022100</name>
</gene>
<evidence type="ECO:0000256" key="1">
    <source>
        <dbReference type="ARBA" id="ARBA00004123"/>
    </source>
</evidence>
<proteinExistence type="predicted"/>
<dbReference type="CDD" id="cd18919">
    <property type="entry name" value="bHLH_AtBPE_like"/>
    <property type="match status" value="1"/>
</dbReference>
<evidence type="ECO:0000313" key="7">
    <source>
        <dbReference type="EMBL" id="GMH20259.1"/>
    </source>
</evidence>
<dbReference type="Pfam" id="PF00010">
    <property type="entry name" value="HLH"/>
    <property type="match status" value="1"/>
</dbReference>
<dbReference type="GO" id="GO:0003700">
    <property type="term" value="F:DNA-binding transcription factor activity"/>
    <property type="evidence" value="ECO:0007669"/>
    <property type="project" value="TreeGrafter"/>
</dbReference>
<dbReference type="PANTHER" id="PTHR12565">
    <property type="entry name" value="STEROL REGULATORY ELEMENT-BINDING PROTEIN"/>
    <property type="match status" value="1"/>
</dbReference>
<organism evidence="7 8">
    <name type="scientific">Nepenthes gracilis</name>
    <name type="common">Slender pitcher plant</name>
    <dbReference type="NCBI Taxonomy" id="150966"/>
    <lineage>
        <taxon>Eukaryota</taxon>
        <taxon>Viridiplantae</taxon>
        <taxon>Streptophyta</taxon>
        <taxon>Embryophyta</taxon>
        <taxon>Tracheophyta</taxon>
        <taxon>Spermatophyta</taxon>
        <taxon>Magnoliopsida</taxon>
        <taxon>eudicotyledons</taxon>
        <taxon>Gunneridae</taxon>
        <taxon>Pentapetalae</taxon>
        <taxon>Caryophyllales</taxon>
        <taxon>Nepenthaceae</taxon>
        <taxon>Nepenthes</taxon>
    </lineage>
</organism>
<evidence type="ECO:0000256" key="4">
    <source>
        <dbReference type="ARBA" id="ARBA00023242"/>
    </source>
</evidence>
<dbReference type="AlphaFoldDB" id="A0AAD3T047"/>
<keyword evidence="4" id="KW-0539">Nucleus</keyword>
<dbReference type="FunFam" id="4.10.280.10:FF:000002">
    <property type="entry name" value="Basic helix-loop-helix transcription factor"/>
    <property type="match status" value="1"/>
</dbReference>
<keyword evidence="8" id="KW-1185">Reference proteome</keyword>
<protein>
    <recommendedName>
        <fullName evidence="6">BHLH domain-containing protein</fullName>
    </recommendedName>
</protein>
<dbReference type="InterPro" id="IPR024097">
    <property type="entry name" value="bHLH_ZIP_TF"/>
</dbReference>
<evidence type="ECO:0000256" key="2">
    <source>
        <dbReference type="ARBA" id="ARBA00023015"/>
    </source>
</evidence>
<dbReference type="Proteomes" id="UP001279734">
    <property type="component" value="Unassembled WGS sequence"/>
</dbReference>
<dbReference type="EMBL" id="BSYO01000021">
    <property type="protein sequence ID" value="GMH20259.1"/>
    <property type="molecule type" value="Genomic_DNA"/>
</dbReference>
<reference evidence="7" key="1">
    <citation type="submission" date="2023-05" db="EMBL/GenBank/DDBJ databases">
        <title>Nepenthes gracilis genome sequencing.</title>
        <authorList>
            <person name="Fukushima K."/>
        </authorList>
    </citation>
    <scope>NUCLEOTIDE SEQUENCE</scope>
    <source>
        <strain evidence="7">SING2019-196</strain>
    </source>
</reference>
<feature type="region of interest" description="Disordered" evidence="5">
    <location>
        <begin position="193"/>
        <end position="307"/>
    </location>
</feature>
<accession>A0AAD3T047</accession>
<feature type="compositionally biased region" description="Basic and acidic residues" evidence="5">
    <location>
        <begin position="290"/>
        <end position="307"/>
    </location>
</feature>
<evidence type="ECO:0000256" key="5">
    <source>
        <dbReference type="SAM" id="MobiDB-lite"/>
    </source>
</evidence>
<keyword evidence="3" id="KW-0804">Transcription</keyword>
<name>A0AAD3T047_NEPGR</name>
<dbReference type="InterPro" id="IPR036638">
    <property type="entry name" value="HLH_DNA-bd_sf"/>
</dbReference>
<dbReference type="PANTHER" id="PTHR12565:SF184">
    <property type="entry name" value="BHLH TRANSCRIPTION FACTOR"/>
    <property type="match status" value="1"/>
</dbReference>
<comment type="subcellular location">
    <subcellularLocation>
        <location evidence="1">Nucleus</location>
    </subcellularLocation>
</comment>
<dbReference type="GO" id="GO:0046983">
    <property type="term" value="F:protein dimerization activity"/>
    <property type="evidence" value="ECO:0007669"/>
    <property type="project" value="InterPro"/>
</dbReference>
<feature type="compositionally biased region" description="Polar residues" evidence="5">
    <location>
        <begin position="246"/>
        <end position="256"/>
    </location>
</feature>
<dbReference type="SMART" id="SM00353">
    <property type="entry name" value="HLH"/>
    <property type="match status" value="1"/>
</dbReference>
<evidence type="ECO:0000259" key="6">
    <source>
        <dbReference type="PROSITE" id="PS50888"/>
    </source>
</evidence>
<dbReference type="SUPFAM" id="SSF47459">
    <property type="entry name" value="HLH, helix-loop-helix DNA-binding domain"/>
    <property type="match status" value="1"/>
</dbReference>